<dbReference type="InterPro" id="IPR050400">
    <property type="entry name" value="Bact_Cytoskel_RodZ"/>
</dbReference>
<dbReference type="RefSeq" id="WP_289831096.1">
    <property type="nucleotide sequence ID" value="NZ_JAUEDK010000033.1"/>
</dbReference>
<name>A0ABT7XRL6_9NEIS</name>
<dbReference type="Pfam" id="PF13464">
    <property type="entry name" value="RodZ_C"/>
    <property type="match status" value="1"/>
</dbReference>
<reference evidence="3" key="1">
    <citation type="submission" date="2023-06" db="EMBL/GenBank/DDBJ databases">
        <authorList>
            <person name="Zhang S."/>
        </authorList>
    </citation>
    <scope>NUCLEOTIDE SEQUENCE</scope>
    <source>
        <strain evidence="3">SG2303</strain>
    </source>
</reference>
<sequence>MENIEAPSTTPEPIGVGARLKAAREAAGLSLGDVADRLKLSIRQLEALESDNFDALPGPAFVRGFVRNYARFLDLDSAPLMAALESRVPSVAKVVENFAHEIEAAQEAAEPTRRRGPLVLLGLLVVAGLAGAGWWWSKSNAEKPAVSNELAPMMAEQASAPVASAPVAASAPAVVASAPAATPAPAAKAKPAAVAQASAPAAETSGGEVKLKASADAWISVVDATGKKLVFQTLTAGTEKSVTGKPPIAVRIGNAPAVELSYNGQPVDLKSKTHGTTANVKLK</sequence>
<keyword evidence="1" id="KW-0812">Transmembrane</keyword>
<organism evidence="3 4">
    <name type="scientific">Crenobacter oryzisoli</name>
    <dbReference type="NCBI Taxonomy" id="3056844"/>
    <lineage>
        <taxon>Bacteria</taxon>
        <taxon>Pseudomonadati</taxon>
        <taxon>Pseudomonadota</taxon>
        <taxon>Betaproteobacteria</taxon>
        <taxon>Neisseriales</taxon>
        <taxon>Neisseriaceae</taxon>
        <taxon>Crenobacter</taxon>
    </lineage>
</organism>
<dbReference type="Proteomes" id="UP001168540">
    <property type="component" value="Unassembled WGS sequence"/>
</dbReference>
<gene>
    <name evidence="3" type="ORF">QU481_16350</name>
</gene>
<evidence type="ECO:0000313" key="3">
    <source>
        <dbReference type="EMBL" id="MDN0076441.1"/>
    </source>
</evidence>
<keyword evidence="1" id="KW-1133">Transmembrane helix</keyword>
<protein>
    <submittedName>
        <fullName evidence="3">Helix-turn-helix domain-containing protein</fullName>
    </submittedName>
</protein>
<feature type="domain" description="HTH cro/C1-type" evidence="2">
    <location>
        <begin position="19"/>
        <end position="76"/>
    </location>
</feature>
<dbReference type="CDD" id="cd00093">
    <property type="entry name" value="HTH_XRE"/>
    <property type="match status" value="1"/>
</dbReference>
<dbReference type="SUPFAM" id="SSF47413">
    <property type="entry name" value="lambda repressor-like DNA-binding domains"/>
    <property type="match status" value="1"/>
</dbReference>
<evidence type="ECO:0000256" key="1">
    <source>
        <dbReference type="SAM" id="Phobius"/>
    </source>
</evidence>
<dbReference type="EMBL" id="JAUEDK010000033">
    <property type="protein sequence ID" value="MDN0076441.1"/>
    <property type="molecule type" value="Genomic_DNA"/>
</dbReference>
<comment type="caution">
    <text evidence="3">The sequence shown here is derived from an EMBL/GenBank/DDBJ whole genome shotgun (WGS) entry which is preliminary data.</text>
</comment>
<dbReference type="InterPro" id="IPR001387">
    <property type="entry name" value="Cro/C1-type_HTH"/>
</dbReference>
<dbReference type="InterPro" id="IPR010982">
    <property type="entry name" value="Lambda_DNA-bd_dom_sf"/>
</dbReference>
<evidence type="ECO:0000313" key="4">
    <source>
        <dbReference type="Proteomes" id="UP001168540"/>
    </source>
</evidence>
<accession>A0ABT7XRL6</accession>
<keyword evidence="1" id="KW-0472">Membrane</keyword>
<dbReference type="InterPro" id="IPR025194">
    <property type="entry name" value="RodZ-like_C"/>
</dbReference>
<dbReference type="Gene3D" id="1.10.260.40">
    <property type="entry name" value="lambda repressor-like DNA-binding domains"/>
    <property type="match status" value="1"/>
</dbReference>
<dbReference type="PANTHER" id="PTHR34475:SF1">
    <property type="entry name" value="CYTOSKELETON PROTEIN RODZ"/>
    <property type="match status" value="1"/>
</dbReference>
<dbReference type="Pfam" id="PF13413">
    <property type="entry name" value="HTH_25"/>
    <property type="match status" value="1"/>
</dbReference>
<dbReference type="PANTHER" id="PTHR34475">
    <property type="match status" value="1"/>
</dbReference>
<proteinExistence type="predicted"/>
<keyword evidence="4" id="KW-1185">Reference proteome</keyword>
<evidence type="ECO:0000259" key="2">
    <source>
        <dbReference type="SMART" id="SM00530"/>
    </source>
</evidence>
<dbReference type="SMART" id="SM00530">
    <property type="entry name" value="HTH_XRE"/>
    <property type="match status" value="1"/>
</dbReference>
<feature type="transmembrane region" description="Helical" evidence="1">
    <location>
        <begin position="118"/>
        <end position="136"/>
    </location>
</feature>